<evidence type="ECO:0000313" key="6">
    <source>
        <dbReference type="EMBL" id="NYG04892.1"/>
    </source>
</evidence>
<dbReference type="PIRSF" id="PIRSF002741">
    <property type="entry name" value="MppA"/>
    <property type="match status" value="1"/>
</dbReference>
<dbReference type="InterPro" id="IPR039424">
    <property type="entry name" value="SBP_5"/>
</dbReference>
<dbReference type="EMBL" id="JACCCZ010000001">
    <property type="protein sequence ID" value="NYG04892.1"/>
    <property type="molecule type" value="Genomic_DNA"/>
</dbReference>
<feature type="signal peptide" evidence="4">
    <location>
        <begin position="1"/>
        <end position="30"/>
    </location>
</feature>
<dbReference type="Gene3D" id="3.10.105.10">
    <property type="entry name" value="Dipeptide-binding Protein, Domain 3"/>
    <property type="match status" value="1"/>
</dbReference>
<dbReference type="InterPro" id="IPR000914">
    <property type="entry name" value="SBP_5_dom"/>
</dbReference>
<sequence>MRPSTTRHVTPRRFAVLMLPLLLVAATACGAGTGAIPQADTGPIDCPPVAPRTDRDAELTWIYSVDNTSFDPDKITTNNSQMYLYPIYDSLVHVNAAGEAEPMLAESWKLSPDGRSVDMRLIPDWRYHDGVAFDAESVRANLLRHRDSEGSFNANRLESLTDVRVLDERTVRLVTDTSAGPLITILGGSAGMMMSPATFDKPGEDVKPTGGSGPYTMSRYVPGDRVEYTRVPGYWNPDAARLAKMTYLISGDDNARLNAVTTGAADVTFLRASMLRPAQESGLTICQQPSLSSYTLNLNTARSEFGNEKVRQAMNVAVDRQSISLLVSGLCQPAGQMFPDFYYASSKNVTPPRHDPERARQLLAEAGLPDGFSFDLEVVNLDVYQQIAQIMQANFAEVGITMSITPVDLNKLAEDFSVSKSVDAILFEQKAESDASVLTAEYYRPDGFNNPGGFNDPEMVAADEAASRGATPADRAPQFTKLFDRVAEVQAPHITLCNLTTPYVQNPKVGGVEIYADASRQFRGAAINP</sequence>
<dbReference type="PROSITE" id="PS51257">
    <property type="entry name" value="PROKAR_LIPOPROTEIN"/>
    <property type="match status" value="1"/>
</dbReference>
<accession>A0A852WHT3</accession>
<reference evidence="6 7" key="1">
    <citation type="submission" date="2020-07" db="EMBL/GenBank/DDBJ databases">
        <title>Sequencing the genomes of 1000 actinobacteria strains.</title>
        <authorList>
            <person name="Klenk H.-P."/>
        </authorList>
    </citation>
    <scope>NUCLEOTIDE SEQUENCE [LARGE SCALE GENOMIC DNA]</scope>
    <source>
        <strain evidence="6 7">DSM 44749</strain>
    </source>
</reference>
<dbReference type="Pfam" id="PF00496">
    <property type="entry name" value="SBP_bac_5"/>
    <property type="match status" value="1"/>
</dbReference>
<dbReference type="PANTHER" id="PTHR30290:SF9">
    <property type="entry name" value="OLIGOPEPTIDE-BINDING PROTEIN APPA"/>
    <property type="match status" value="1"/>
</dbReference>
<dbReference type="Proteomes" id="UP000549695">
    <property type="component" value="Unassembled WGS sequence"/>
</dbReference>
<dbReference type="GO" id="GO:1904680">
    <property type="term" value="F:peptide transmembrane transporter activity"/>
    <property type="evidence" value="ECO:0007669"/>
    <property type="project" value="TreeGrafter"/>
</dbReference>
<protein>
    <submittedName>
        <fullName evidence="6">Peptide/nickel transport system substrate-binding protein</fullName>
    </submittedName>
</protein>
<dbReference type="Gene3D" id="3.90.76.10">
    <property type="entry name" value="Dipeptide-binding Protein, Domain 1"/>
    <property type="match status" value="1"/>
</dbReference>
<proteinExistence type="inferred from homology"/>
<feature type="domain" description="Solute-binding protein family 5" evidence="5">
    <location>
        <begin position="100"/>
        <end position="426"/>
    </location>
</feature>
<keyword evidence="2" id="KW-0813">Transport</keyword>
<dbReference type="RefSeq" id="WP_179762505.1">
    <property type="nucleotide sequence ID" value="NZ_BAAAJZ010000011.1"/>
</dbReference>
<dbReference type="Gene3D" id="3.40.190.10">
    <property type="entry name" value="Periplasmic binding protein-like II"/>
    <property type="match status" value="1"/>
</dbReference>
<name>A0A852WHT3_PSEA5</name>
<dbReference type="GO" id="GO:0043190">
    <property type="term" value="C:ATP-binding cassette (ABC) transporter complex"/>
    <property type="evidence" value="ECO:0007669"/>
    <property type="project" value="InterPro"/>
</dbReference>
<comment type="caution">
    <text evidence="6">The sequence shown here is derived from an EMBL/GenBank/DDBJ whole genome shotgun (WGS) entry which is preliminary data.</text>
</comment>
<dbReference type="SUPFAM" id="SSF53850">
    <property type="entry name" value="Periplasmic binding protein-like II"/>
    <property type="match status" value="1"/>
</dbReference>
<feature type="chain" id="PRO_5032629181" evidence="4">
    <location>
        <begin position="31"/>
        <end position="529"/>
    </location>
</feature>
<dbReference type="PANTHER" id="PTHR30290">
    <property type="entry name" value="PERIPLASMIC BINDING COMPONENT OF ABC TRANSPORTER"/>
    <property type="match status" value="1"/>
</dbReference>
<dbReference type="GeneID" id="98054836"/>
<evidence type="ECO:0000256" key="4">
    <source>
        <dbReference type="SAM" id="SignalP"/>
    </source>
</evidence>
<gene>
    <name evidence="6" type="ORF">HDA37_005177</name>
</gene>
<evidence type="ECO:0000256" key="3">
    <source>
        <dbReference type="ARBA" id="ARBA00022729"/>
    </source>
</evidence>
<evidence type="ECO:0000259" key="5">
    <source>
        <dbReference type="Pfam" id="PF00496"/>
    </source>
</evidence>
<dbReference type="InterPro" id="IPR030678">
    <property type="entry name" value="Peptide/Ni-bd"/>
</dbReference>
<keyword evidence="3 4" id="KW-0732">Signal</keyword>
<evidence type="ECO:0000256" key="1">
    <source>
        <dbReference type="ARBA" id="ARBA00005695"/>
    </source>
</evidence>
<evidence type="ECO:0000256" key="2">
    <source>
        <dbReference type="ARBA" id="ARBA00022448"/>
    </source>
</evidence>
<keyword evidence="7" id="KW-1185">Reference proteome</keyword>
<dbReference type="AlphaFoldDB" id="A0A852WHT3"/>
<dbReference type="GO" id="GO:0042597">
    <property type="term" value="C:periplasmic space"/>
    <property type="evidence" value="ECO:0007669"/>
    <property type="project" value="UniProtKB-ARBA"/>
</dbReference>
<comment type="similarity">
    <text evidence="1">Belongs to the bacterial solute-binding protein 5 family.</text>
</comment>
<dbReference type="GO" id="GO:0015833">
    <property type="term" value="P:peptide transport"/>
    <property type="evidence" value="ECO:0007669"/>
    <property type="project" value="TreeGrafter"/>
</dbReference>
<organism evidence="6 7">
    <name type="scientific">Pseudonocardia alni</name>
    <name type="common">Amycolata alni</name>
    <dbReference type="NCBI Taxonomy" id="33907"/>
    <lineage>
        <taxon>Bacteria</taxon>
        <taxon>Bacillati</taxon>
        <taxon>Actinomycetota</taxon>
        <taxon>Actinomycetes</taxon>
        <taxon>Pseudonocardiales</taxon>
        <taxon>Pseudonocardiaceae</taxon>
        <taxon>Pseudonocardia</taxon>
    </lineage>
</organism>
<evidence type="ECO:0000313" key="7">
    <source>
        <dbReference type="Proteomes" id="UP000549695"/>
    </source>
</evidence>
<dbReference type="CDD" id="cd00995">
    <property type="entry name" value="PBP2_NikA_DppA_OppA_like"/>
    <property type="match status" value="1"/>
</dbReference>